<comment type="similarity">
    <text evidence="2">Belongs to the UPF0702 family.</text>
</comment>
<reference evidence="9 10" key="1">
    <citation type="submission" date="2017-04" db="EMBL/GenBank/DDBJ databases">
        <authorList>
            <person name="Afonso C.L."/>
            <person name="Miller P.J."/>
            <person name="Scott M.A."/>
            <person name="Spackman E."/>
            <person name="Goraichik I."/>
            <person name="Dimitrov K.M."/>
            <person name="Suarez D.L."/>
            <person name="Swayne D.E."/>
        </authorList>
    </citation>
    <scope>NUCLEOTIDE SEQUENCE [LARGE SCALE GENOMIC DNA]</scope>
    <source>
        <strain evidence="9 10">ToBE</strain>
    </source>
</reference>
<dbReference type="EMBL" id="LT838272">
    <property type="protein sequence ID" value="SMB91400.1"/>
    <property type="molecule type" value="Genomic_DNA"/>
</dbReference>
<evidence type="ECO:0000256" key="3">
    <source>
        <dbReference type="ARBA" id="ARBA00022475"/>
    </source>
</evidence>
<feature type="transmembrane region" description="Helical" evidence="7">
    <location>
        <begin position="7"/>
        <end position="26"/>
    </location>
</feature>
<keyword evidence="3" id="KW-1003">Cell membrane</keyword>
<evidence type="ECO:0000256" key="1">
    <source>
        <dbReference type="ARBA" id="ARBA00004651"/>
    </source>
</evidence>
<dbReference type="InterPro" id="IPR023090">
    <property type="entry name" value="UPF0702_alpha/beta_dom_sf"/>
</dbReference>
<organism evidence="9 10">
    <name type="scientific">Thermanaeromonas toyohensis ToBE</name>
    <dbReference type="NCBI Taxonomy" id="698762"/>
    <lineage>
        <taxon>Bacteria</taxon>
        <taxon>Bacillati</taxon>
        <taxon>Bacillota</taxon>
        <taxon>Clostridia</taxon>
        <taxon>Neomoorellales</taxon>
        <taxon>Neomoorellaceae</taxon>
        <taxon>Thermanaeromonas</taxon>
    </lineage>
</organism>
<dbReference type="AlphaFoldDB" id="A0A1W1VDX6"/>
<evidence type="ECO:0000256" key="7">
    <source>
        <dbReference type="SAM" id="Phobius"/>
    </source>
</evidence>
<feature type="transmembrane region" description="Helical" evidence="7">
    <location>
        <begin position="61"/>
        <end position="82"/>
    </location>
</feature>
<dbReference type="RefSeq" id="WP_084663596.1">
    <property type="nucleotide sequence ID" value="NZ_LT838272.1"/>
</dbReference>
<protein>
    <submittedName>
        <fullName evidence="9">Uncharacterized membrane protein YcaP, DUF421 family</fullName>
    </submittedName>
</protein>
<keyword evidence="4 7" id="KW-0812">Transmembrane</keyword>
<evidence type="ECO:0000313" key="9">
    <source>
        <dbReference type="EMBL" id="SMB91400.1"/>
    </source>
</evidence>
<evidence type="ECO:0000256" key="5">
    <source>
        <dbReference type="ARBA" id="ARBA00022989"/>
    </source>
</evidence>
<accession>A0A1W1VDX6</accession>
<dbReference type="PANTHER" id="PTHR34582:SF7">
    <property type="entry name" value="UPF0702 TRANSMEMBRANE PROTEIN YDFS"/>
    <property type="match status" value="1"/>
</dbReference>
<sequence>MENTLEVILQTLLAFAAILIYTRILGKQQVGQLTFFEYINGITFGSIAAALATDIDPDRTWLHFLGLTLFAALTWGAGYVALLSRPARKLISGEPTVVIHNGKILEQNMRKMRYNVDELTMQLRQKNVFDIADVEYAILEPNGNLSVLLKSQKRPLTPADLQVPTEYEGVPTELIVDGEILFENLKQVNLDEKWLEQQLKAQGVEDVSQVDYAVLRSNGSLYVNLKKDQLTTPVDITDTPQSPLK</sequence>
<keyword evidence="6 7" id="KW-0472">Membrane</keyword>
<keyword evidence="5 7" id="KW-1133">Transmembrane helix</keyword>
<comment type="subcellular location">
    <subcellularLocation>
        <location evidence="1">Cell membrane</location>
        <topology evidence="1">Multi-pass membrane protein</topology>
    </subcellularLocation>
</comment>
<dbReference type="InterPro" id="IPR007353">
    <property type="entry name" value="DUF421"/>
</dbReference>
<evidence type="ECO:0000256" key="2">
    <source>
        <dbReference type="ARBA" id="ARBA00006448"/>
    </source>
</evidence>
<evidence type="ECO:0000256" key="6">
    <source>
        <dbReference type="ARBA" id="ARBA00023136"/>
    </source>
</evidence>
<keyword evidence="10" id="KW-1185">Reference proteome</keyword>
<feature type="domain" description="YetF C-terminal" evidence="8">
    <location>
        <begin position="85"/>
        <end position="210"/>
    </location>
</feature>
<dbReference type="Proteomes" id="UP000192569">
    <property type="component" value="Chromosome I"/>
</dbReference>
<dbReference type="Pfam" id="PF04239">
    <property type="entry name" value="DUF421"/>
    <property type="match status" value="1"/>
</dbReference>
<feature type="transmembrane region" description="Helical" evidence="7">
    <location>
        <begin position="38"/>
        <end position="55"/>
    </location>
</feature>
<dbReference type="STRING" id="698762.SAMN00808754_0437"/>
<dbReference type="Gene3D" id="3.30.240.20">
    <property type="entry name" value="bsu07140 like domains"/>
    <property type="match status" value="2"/>
</dbReference>
<evidence type="ECO:0000313" key="10">
    <source>
        <dbReference type="Proteomes" id="UP000192569"/>
    </source>
</evidence>
<evidence type="ECO:0000256" key="4">
    <source>
        <dbReference type="ARBA" id="ARBA00022692"/>
    </source>
</evidence>
<name>A0A1W1VDX6_9FIRM</name>
<evidence type="ECO:0000259" key="8">
    <source>
        <dbReference type="Pfam" id="PF04239"/>
    </source>
</evidence>
<dbReference type="OrthoDB" id="1682423at2"/>
<proteinExistence type="inferred from homology"/>
<gene>
    <name evidence="9" type="ORF">SAMN00808754_0437</name>
</gene>
<dbReference type="PANTHER" id="PTHR34582">
    <property type="entry name" value="UPF0702 TRANSMEMBRANE PROTEIN YCAP"/>
    <property type="match status" value="1"/>
</dbReference>
<dbReference type="GO" id="GO:0005886">
    <property type="term" value="C:plasma membrane"/>
    <property type="evidence" value="ECO:0007669"/>
    <property type="project" value="UniProtKB-SubCell"/>
</dbReference>